<dbReference type="GO" id="GO:0046061">
    <property type="term" value="P:dATP catabolic process"/>
    <property type="evidence" value="ECO:0007669"/>
    <property type="project" value="TreeGrafter"/>
</dbReference>
<name>A0A3B0ZSX9_9ZZZZ</name>
<dbReference type="InterPro" id="IPR004518">
    <property type="entry name" value="MazG-like_dom"/>
</dbReference>
<dbReference type="Gene3D" id="1.10.287.1080">
    <property type="entry name" value="MazG-like"/>
    <property type="match status" value="2"/>
</dbReference>
<dbReference type="GO" id="GO:0046052">
    <property type="term" value="P:UTP catabolic process"/>
    <property type="evidence" value="ECO:0007669"/>
    <property type="project" value="TreeGrafter"/>
</dbReference>
<dbReference type="GO" id="GO:0046076">
    <property type="term" value="P:dTTP catabolic process"/>
    <property type="evidence" value="ECO:0007669"/>
    <property type="project" value="TreeGrafter"/>
</dbReference>
<dbReference type="SUPFAM" id="SSF101386">
    <property type="entry name" value="all-alpha NTP pyrophosphatases"/>
    <property type="match status" value="2"/>
</dbReference>
<dbReference type="NCBIfam" id="NF007113">
    <property type="entry name" value="PRK09562.1"/>
    <property type="match status" value="1"/>
</dbReference>
<dbReference type="CDD" id="cd11528">
    <property type="entry name" value="NTP-PPase_MazG_Nterm"/>
    <property type="match status" value="1"/>
</dbReference>
<feature type="domain" description="NTP pyrophosphohydrolase MazG-like" evidence="1">
    <location>
        <begin position="27"/>
        <end position="100"/>
    </location>
</feature>
<dbReference type="GO" id="GO:0046047">
    <property type="term" value="P:TTP catabolic process"/>
    <property type="evidence" value="ECO:0007669"/>
    <property type="project" value="TreeGrafter"/>
</dbReference>
<reference evidence="2" key="1">
    <citation type="submission" date="2018-06" db="EMBL/GenBank/DDBJ databases">
        <authorList>
            <person name="Zhirakovskaya E."/>
        </authorList>
    </citation>
    <scope>NUCLEOTIDE SEQUENCE</scope>
</reference>
<dbReference type="Pfam" id="PF03819">
    <property type="entry name" value="MazG"/>
    <property type="match status" value="2"/>
</dbReference>
<dbReference type="EMBL" id="UOFQ01000206">
    <property type="protein sequence ID" value="VAW90552.1"/>
    <property type="molecule type" value="Genomic_DNA"/>
</dbReference>
<dbReference type="InterPro" id="IPR048015">
    <property type="entry name" value="NTP-PPase_MazG-like_N"/>
</dbReference>
<gene>
    <name evidence="2" type="ORF">MNBD_GAMMA17-1800</name>
</gene>
<accession>A0A3B0ZSX9</accession>
<dbReference type="GO" id="GO:0006203">
    <property type="term" value="P:dGTP catabolic process"/>
    <property type="evidence" value="ECO:0007669"/>
    <property type="project" value="TreeGrafter"/>
</dbReference>
<organism evidence="2">
    <name type="scientific">hydrothermal vent metagenome</name>
    <dbReference type="NCBI Taxonomy" id="652676"/>
    <lineage>
        <taxon>unclassified sequences</taxon>
        <taxon>metagenomes</taxon>
        <taxon>ecological metagenomes</taxon>
    </lineage>
</organism>
<evidence type="ECO:0000313" key="2">
    <source>
        <dbReference type="EMBL" id="VAW90552.1"/>
    </source>
</evidence>
<dbReference type="EC" id="3.6.1.8" evidence="2"/>
<sequence length="263" mass="29882">MNEMKKLLEVMSQLRDPKTGCPWDLEQDYRSIAPCTIEEAYEVVDAIERGDMDDLCDELGDLLFQVVFYAQIAQEEGRFDFARVAETITEKLIRRHPHLFGDVDGAQASDHRTAWEKIKADERRKKGVASDKQGALNGVAVTLPALTRAVKLQKRAAHVGFDWPEISQVLDKVQEELDEVREVLEKNQGDLRLRHEVGDLLQAVSNLSRHASIDPERALREANRRFEHRFGLVEAQCIELGVLPQDVDLSALEAMWLKAKLAE</sequence>
<feature type="domain" description="NTP pyrophosphohydrolase MazG-like" evidence="1">
    <location>
        <begin position="169"/>
        <end position="229"/>
    </location>
</feature>
<evidence type="ECO:0000259" key="1">
    <source>
        <dbReference type="Pfam" id="PF03819"/>
    </source>
</evidence>
<dbReference type="PANTHER" id="PTHR30522">
    <property type="entry name" value="NUCLEOSIDE TRIPHOSPHATE PYROPHOSPHOHYDROLASE"/>
    <property type="match status" value="1"/>
</dbReference>
<dbReference type="GO" id="GO:0046081">
    <property type="term" value="P:dUTP catabolic process"/>
    <property type="evidence" value="ECO:0007669"/>
    <property type="project" value="TreeGrafter"/>
</dbReference>
<dbReference type="CDD" id="cd11529">
    <property type="entry name" value="NTP-PPase_MazG_Cterm"/>
    <property type="match status" value="1"/>
</dbReference>
<dbReference type="GO" id="GO:0047693">
    <property type="term" value="F:ATP diphosphatase activity"/>
    <property type="evidence" value="ECO:0007669"/>
    <property type="project" value="UniProtKB-EC"/>
</dbReference>
<keyword evidence="2" id="KW-0378">Hydrolase</keyword>
<dbReference type="FunFam" id="1.10.287.1080:FF:000001">
    <property type="entry name" value="Nucleoside triphosphate pyrophosphohydrolase"/>
    <property type="match status" value="1"/>
</dbReference>
<protein>
    <submittedName>
        <fullName evidence="2">Nucleoside triphosphate pyrophosphohydrolase MazG</fullName>
        <ecNumber evidence="2">3.6.1.8</ecNumber>
    </submittedName>
</protein>
<proteinExistence type="predicted"/>
<dbReference type="AlphaFoldDB" id="A0A3B0ZSX9"/>
<dbReference type="PANTHER" id="PTHR30522:SF0">
    <property type="entry name" value="NUCLEOSIDE TRIPHOSPHATE PYROPHOSPHOHYDROLASE"/>
    <property type="match status" value="1"/>
</dbReference>
<dbReference type="InterPro" id="IPR011551">
    <property type="entry name" value="NTP_PyrPHydrolase_MazG"/>
</dbReference>
<dbReference type="NCBIfam" id="TIGR00444">
    <property type="entry name" value="mazG"/>
    <property type="match status" value="1"/>
</dbReference>
<dbReference type="InterPro" id="IPR048011">
    <property type="entry name" value="NTP-PPase_MazG-like_C"/>
</dbReference>
<dbReference type="GO" id="GO:0006950">
    <property type="term" value="P:response to stress"/>
    <property type="evidence" value="ECO:0007669"/>
    <property type="project" value="UniProtKB-ARBA"/>
</dbReference>